<reference evidence="1" key="1">
    <citation type="submission" date="2024-05" db="EMBL/GenBank/DDBJ databases">
        <title>Isolation and characterization of Sporomusa carbonis sp. nov., a carboxydotrophic hydrogenogen in the genus of Sporomusa isolated from a charcoal burning pile.</title>
        <authorList>
            <person name="Boeer T."/>
            <person name="Rosenbaum F."/>
            <person name="Eysell L."/>
            <person name="Mueller V."/>
            <person name="Daniel R."/>
            <person name="Poehlein A."/>
        </authorList>
    </citation>
    <scope>NUCLEOTIDE SEQUENCE [LARGE SCALE GENOMIC DNA]</scope>
    <source>
        <strain evidence="1">DSM 10669</strain>
    </source>
</reference>
<dbReference type="EMBL" id="CP155573">
    <property type="protein sequence ID" value="XFO68756.1"/>
    <property type="molecule type" value="Genomic_DNA"/>
</dbReference>
<organism evidence="1 2">
    <name type="scientific">Sporomusa silvacetica DSM 10669</name>
    <dbReference type="NCBI Taxonomy" id="1123289"/>
    <lineage>
        <taxon>Bacteria</taxon>
        <taxon>Bacillati</taxon>
        <taxon>Bacillota</taxon>
        <taxon>Negativicutes</taxon>
        <taxon>Selenomonadales</taxon>
        <taxon>Sporomusaceae</taxon>
        <taxon>Sporomusa</taxon>
    </lineage>
</organism>
<dbReference type="RefSeq" id="WP_094606434.1">
    <property type="nucleotide sequence ID" value="NZ_CP155573.1"/>
</dbReference>
<sequence length="147" mass="17443">MAKLEYRLLSEVEGYPILYYYENIDCSEIIARLACDYFVKDAVTYEKISGAREITTYVIYVKKAEVQDNSLPQPPNTKNILRLELRQFLENSSYYPEVAVFEPKDNLDMLLYLQSDFLYWLGQEWRKTSTELDEDRKVYIVYATPMN</sequence>
<keyword evidence="2" id="KW-1185">Reference proteome</keyword>
<proteinExistence type="predicted"/>
<evidence type="ECO:0000313" key="1">
    <source>
        <dbReference type="EMBL" id="XFO68756.1"/>
    </source>
</evidence>
<evidence type="ECO:0000313" key="2">
    <source>
        <dbReference type="Proteomes" id="UP000216752"/>
    </source>
</evidence>
<gene>
    <name evidence="1" type="ORF">SPSIL_049790</name>
</gene>
<name>A0ABZ3ISR0_9FIRM</name>
<dbReference type="Proteomes" id="UP000216752">
    <property type="component" value="Chromosome"/>
</dbReference>
<protein>
    <submittedName>
        <fullName evidence="1">Uncharacterized protein</fullName>
    </submittedName>
</protein>
<accession>A0ABZ3ISR0</accession>